<dbReference type="FunFam" id="2.60.40.1120:FF:000003">
    <property type="entry name" value="Outer membrane protein Omp121"/>
    <property type="match status" value="1"/>
</dbReference>
<accession>A0A921I503</accession>
<dbReference type="Gene3D" id="2.60.40.1120">
    <property type="entry name" value="Carboxypeptidase-like, regulatory domain"/>
    <property type="match status" value="1"/>
</dbReference>
<feature type="signal peptide" evidence="8">
    <location>
        <begin position="1"/>
        <end position="29"/>
    </location>
</feature>
<evidence type="ECO:0000256" key="3">
    <source>
        <dbReference type="ARBA" id="ARBA00022452"/>
    </source>
</evidence>
<evidence type="ECO:0000256" key="5">
    <source>
        <dbReference type="ARBA" id="ARBA00023136"/>
    </source>
</evidence>
<dbReference type="InterPro" id="IPR012910">
    <property type="entry name" value="Plug_dom"/>
</dbReference>
<keyword evidence="6 7" id="KW-0998">Cell outer membrane</keyword>
<evidence type="ECO:0000256" key="6">
    <source>
        <dbReference type="ARBA" id="ARBA00023237"/>
    </source>
</evidence>
<dbReference type="NCBIfam" id="TIGR04056">
    <property type="entry name" value="OMP_RagA_SusC"/>
    <property type="match status" value="1"/>
</dbReference>
<evidence type="ECO:0000256" key="4">
    <source>
        <dbReference type="ARBA" id="ARBA00022692"/>
    </source>
</evidence>
<dbReference type="Gene3D" id="2.170.130.10">
    <property type="entry name" value="TonB-dependent receptor, plug domain"/>
    <property type="match status" value="1"/>
</dbReference>
<dbReference type="SUPFAM" id="SSF56935">
    <property type="entry name" value="Porins"/>
    <property type="match status" value="1"/>
</dbReference>
<dbReference type="InterPro" id="IPR037066">
    <property type="entry name" value="Plug_dom_sf"/>
</dbReference>
<keyword evidence="4 7" id="KW-0812">Transmembrane</keyword>
<dbReference type="EMBL" id="DYVL01000072">
    <property type="protein sequence ID" value="HJG11380.1"/>
    <property type="molecule type" value="Genomic_DNA"/>
</dbReference>
<dbReference type="InterPro" id="IPR036942">
    <property type="entry name" value="Beta-barrel_TonB_sf"/>
</dbReference>
<evidence type="ECO:0000256" key="1">
    <source>
        <dbReference type="ARBA" id="ARBA00004571"/>
    </source>
</evidence>
<evidence type="ECO:0000313" key="11">
    <source>
        <dbReference type="Proteomes" id="UP000747074"/>
    </source>
</evidence>
<gene>
    <name evidence="10" type="ORF">K8V07_05575</name>
</gene>
<dbReference type="InterPro" id="IPR008969">
    <property type="entry name" value="CarboxyPept-like_regulatory"/>
</dbReference>
<keyword evidence="5 7" id="KW-0472">Membrane</keyword>
<evidence type="ECO:0000256" key="2">
    <source>
        <dbReference type="ARBA" id="ARBA00022448"/>
    </source>
</evidence>
<dbReference type="Proteomes" id="UP000747074">
    <property type="component" value="Unassembled WGS sequence"/>
</dbReference>
<dbReference type="SUPFAM" id="SSF49464">
    <property type="entry name" value="Carboxypeptidase regulatory domain-like"/>
    <property type="match status" value="1"/>
</dbReference>
<dbReference type="InterPro" id="IPR023997">
    <property type="entry name" value="TonB-dep_OMP_SusC/RagA_CS"/>
</dbReference>
<proteinExistence type="inferred from homology"/>
<dbReference type="GO" id="GO:0009279">
    <property type="term" value="C:cell outer membrane"/>
    <property type="evidence" value="ECO:0007669"/>
    <property type="project" value="UniProtKB-SubCell"/>
</dbReference>
<organism evidence="10 11">
    <name type="scientific">Bacteroides xylanisolvens</name>
    <dbReference type="NCBI Taxonomy" id="371601"/>
    <lineage>
        <taxon>Bacteria</taxon>
        <taxon>Pseudomonadati</taxon>
        <taxon>Bacteroidota</taxon>
        <taxon>Bacteroidia</taxon>
        <taxon>Bacteroidales</taxon>
        <taxon>Bacteroidaceae</taxon>
        <taxon>Bacteroides</taxon>
    </lineage>
</organism>
<evidence type="ECO:0000256" key="7">
    <source>
        <dbReference type="PROSITE-ProRule" id="PRU01360"/>
    </source>
</evidence>
<reference evidence="10" key="1">
    <citation type="journal article" date="2021" name="PeerJ">
        <title>Extensive microbial diversity within the chicken gut microbiome revealed by metagenomics and culture.</title>
        <authorList>
            <person name="Gilroy R."/>
            <person name="Ravi A."/>
            <person name="Getino M."/>
            <person name="Pursley I."/>
            <person name="Horton D.L."/>
            <person name="Alikhan N.F."/>
            <person name="Baker D."/>
            <person name="Gharbi K."/>
            <person name="Hall N."/>
            <person name="Watson M."/>
            <person name="Adriaenssens E.M."/>
            <person name="Foster-Nyarko E."/>
            <person name="Jarju S."/>
            <person name="Secka A."/>
            <person name="Antonio M."/>
            <person name="Oren A."/>
            <person name="Chaudhuri R.R."/>
            <person name="La Ragione R."/>
            <person name="Hildebrand F."/>
            <person name="Pallen M.J."/>
        </authorList>
    </citation>
    <scope>NUCLEOTIDE SEQUENCE</scope>
    <source>
        <strain evidence="10">CHK154-13316</strain>
    </source>
</reference>
<dbReference type="Pfam" id="PF07715">
    <property type="entry name" value="Plug"/>
    <property type="match status" value="1"/>
</dbReference>
<feature type="chain" id="PRO_5037619554" evidence="8">
    <location>
        <begin position="30"/>
        <end position="999"/>
    </location>
</feature>
<dbReference type="InterPro" id="IPR023996">
    <property type="entry name" value="TonB-dep_OMP_SusC/RagA"/>
</dbReference>
<keyword evidence="2 7" id="KW-0813">Transport</keyword>
<keyword evidence="3 7" id="KW-1134">Transmembrane beta strand</keyword>
<feature type="domain" description="TonB-dependent receptor plug" evidence="9">
    <location>
        <begin position="124"/>
        <end position="231"/>
    </location>
</feature>
<dbReference type="AlphaFoldDB" id="A0A921I503"/>
<dbReference type="NCBIfam" id="TIGR04057">
    <property type="entry name" value="SusC_RagA_signa"/>
    <property type="match status" value="1"/>
</dbReference>
<evidence type="ECO:0000313" key="10">
    <source>
        <dbReference type="EMBL" id="HJG11380.1"/>
    </source>
</evidence>
<dbReference type="FunFam" id="2.170.130.10:FF:000008">
    <property type="entry name" value="SusC/RagA family TonB-linked outer membrane protein"/>
    <property type="match status" value="1"/>
</dbReference>
<reference evidence="10" key="2">
    <citation type="submission" date="2021-09" db="EMBL/GenBank/DDBJ databases">
        <authorList>
            <person name="Gilroy R."/>
        </authorList>
    </citation>
    <scope>NUCLEOTIDE SEQUENCE</scope>
    <source>
        <strain evidence="10">CHK154-13316</strain>
    </source>
</reference>
<evidence type="ECO:0000256" key="8">
    <source>
        <dbReference type="SAM" id="SignalP"/>
    </source>
</evidence>
<keyword evidence="8" id="KW-0732">Signal</keyword>
<name>A0A921I503_9BACE</name>
<comment type="caution">
    <text evidence="10">The sequence shown here is derived from an EMBL/GenBank/DDBJ whole genome shotgun (WGS) entry which is preliminary data.</text>
</comment>
<sequence>MKSMKTNTIKIKAFFILLLLICGWGSVQAQQMLTVKGVVVDALKEPLPGASVQVVGMSTGTVTDLDGNFTVQVPKGKTIAVSFIGYVTQELTVNQNQTNLTIQLKDDSKQLNEVVVIGYGTVEKKDLTGSIQSVTSKELSKLVTTDVTETLNGRVGGVLVNKTSNRPGSDTKIEIRGINSFNFSNEPLYVIDGVPSQTGMRHLNSADIESIDILKDASSSAIYGSRGANGVVIITTKGANKRQGFNIDYSGYVGFKTPTRIPEMIGNMGNGLEYVDYRTALWKKKYGDASLSRPDFLTDDEKRRIKHGEYYDWLRELSQNALTTSHSVSATGGTDKLSFSFGLGYLKDDGMIGDESFERITANIGLEYRFSDKFKTGVNSYVSLNNTNEGANDALVNAYFLPPTVSPYDKDGSYLFNCQPTSSKINPFVQIENNKREKEANYTNFSGYLEYQPLKGLSFKSQIAVQYDSDVYGEWVGTMTQAKGGLNAPEAYRKEGRNMNWVWDNIITYDKTWKDIHRLNVIGLYSAQKETHKGSEMRGDGLPYNSDWHAIETAEEIRDVKSYYWESSMLSFMGRANYTLLDRYLFTITGRYDGTSRLATGNQWGFMPSAAIGWQMKNENFLKDVDWLNSLKLRVSWGRSGNNSIDHDITWTKLDLAHYIYGGKGENAFGLGDRKGNKNLRWEMTSEWNYGIDFGFLNNRINGTIDVYNRTTKDLIFARSVGNLNGYGSILENVGTSSNKGIEIGLNTVNISTKDFTWKTNLTFSLNRNKIVDLYGDKKDDLANRWFIGQPMKVIYDLEKVGIWQIEDKELAAKYGQVPGHIRVADLDDNYVIDERDYKVLGTPSPDWTAGMTNTFAYKNWDLSFYMYARIGGIYNDDFTYMFTAWDNEHWNKLNVNYWTPENRSNEYQQIGAQSYHTQVLGKISGSFLKIQNITLGYTLPETWMKKMKMKNARAYINVQNPFTFTDYLGPDPETIGEDVYKSLSLYPMTFTFGVNLTF</sequence>
<comment type="subcellular location">
    <subcellularLocation>
        <location evidence="1 7">Cell outer membrane</location>
        <topology evidence="1 7">Multi-pass membrane protein</topology>
    </subcellularLocation>
</comment>
<dbReference type="Gene3D" id="2.40.170.20">
    <property type="entry name" value="TonB-dependent receptor, beta-barrel domain"/>
    <property type="match status" value="1"/>
</dbReference>
<protein>
    <submittedName>
        <fullName evidence="10">TonB-dependent receptor</fullName>
    </submittedName>
</protein>
<dbReference type="Pfam" id="PF13715">
    <property type="entry name" value="CarbopepD_reg_2"/>
    <property type="match status" value="1"/>
</dbReference>
<keyword evidence="10" id="KW-0675">Receptor</keyword>
<comment type="similarity">
    <text evidence="7">Belongs to the TonB-dependent receptor family.</text>
</comment>
<evidence type="ECO:0000259" key="9">
    <source>
        <dbReference type="Pfam" id="PF07715"/>
    </source>
</evidence>
<dbReference type="InterPro" id="IPR039426">
    <property type="entry name" value="TonB-dep_rcpt-like"/>
</dbReference>
<dbReference type="PROSITE" id="PS52016">
    <property type="entry name" value="TONB_DEPENDENT_REC_3"/>
    <property type="match status" value="1"/>
</dbReference>